<organism evidence="3 4">
    <name type="scientific">Pseudopithomyces chartarum</name>
    <dbReference type="NCBI Taxonomy" id="1892770"/>
    <lineage>
        <taxon>Eukaryota</taxon>
        <taxon>Fungi</taxon>
        <taxon>Dikarya</taxon>
        <taxon>Ascomycota</taxon>
        <taxon>Pezizomycotina</taxon>
        <taxon>Dothideomycetes</taxon>
        <taxon>Pleosporomycetidae</taxon>
        <taxon>Pleosporales</taxon>
        <taxon>Massarineae</taxon>
        <taxon>Didymosphaeriaceae</taxon>
        <taxon>Pseudopithomyces</taxon>
    </lineage>
</organism>
<evidence type="ECO:0008006" key="5">
    <source>
        <dbReference type="Google" id="ProtNLM"/>
    </source>
</evidence>
<accession>A0AAN6RDT6</accession>
<dbReference type="GO" id="GO:0030466">
    <property type="term" value="P:silent mating-type cassette heterochromatin formation"/>
    <property type="evidence" value="ECO:0007669"/>
    <property type="project" value="TreeGrafter"/>
</dbReference>
<evidence type="ECO:0000259" key="2">
    <source>
        <dbReference type="Pfam" id="PF16761"/>
    </source>
</evidence>
<dbReference type="PANTHER" id="PTHR38046:SF1">
    <property type="entry name" value="CRYPTIC LOCI REGULATOR 2"/>
    <property type="match status" value="1"/>
</dbReference>
<dbReference type="Pfam" id="PF16761">
    <property type="entry name" value="Clr2_transil"/>
    <property type="match status" value="1"/>
</dbReference>
<dbReference type="InterPro" id="IPR018839">
    <property type="entry name" value="Tscrpt-silencing_Clr2_C"/>
</dbReference>
<dbReference type="PANTHER" id="PTHR38046">
    <property type="entry name" value="CRYPTIC LOCI REGULATOR 2"/>
    <property type="match status" value="1"/>
</dbReference>
<evidence type="ECO:0000313" key="3">
    <source>
        <dbReference type="EMBL" id="KAK3201921.1"/>
    </source>
</evidence>
<dbReference type="InterPro" id="IPR031915">
    <property type="entry name" value="Clr2_N"/>
</dbReference>
<dbReference type="AlphaFoldDB" id="A0AAN6RDT6"/>
<evidence type="ECO:0000259" key="1">
    <source>
        <dbReference type="Pfam" id="PF10383"/>
    </source>
</evidence>
<dbReference type="EMBL" id="WVTA01000015">
    <property type="protein sequence ID" value="KAK3201921.1"/>
    <property type="molecule type" value="Genomic_DNA"/>
</dbReference>
<dbReference type="GO" id="GO:0031934">
    <property type="term" value="C:mating-type region heterochromatin"/>
    <property type="evidence" value="ECO:0007669"/>
    <property type="project" value="TreeGrafter"/>
</dbReference>
<dbReference type="GO" id="GO:0070824">
    <property type="term" value="C:SHREC complex"/>
    <property type="evidence" value="ECO:0007669"/>
    <property type="project" value="InterPro"/>
</dbReference>
<dbReference type="InterPro" id="IPR038986">
    <property type="entry name" value="Clr2"/>
</dbReference>
<gene>
    <name evidence="3" type="ORF">GRF29_164g1073049</name>
</gene>
<dbReference type="Pfam" id="PF10383">
    <property type="entry name" value="Clr2"/>
    <property type="match status" value="1"/>
</dbReference>
<keyword evidence="4" id="KW-1185">Reference proteome</keyword>
<dbReference type="GO" id="GO:0033553">
    <property type="term" value="C:rDNA heterochromatin"/>
    <property type="evidence" value="ECO:0007669"/>
    <property type="project" value="TreeGrafter"/>
</dbReference>
<proteinExistence type="predicted"/>
<evidence type="ECO:0000313" key="4">
    <source>
        <dbReference type="Proteomes" id="UP001280581"/>
    </source>
</evidence>
<feature type="domain" description="Cryptic loci regulator 2 N-terminal" evidence="2">
    <location>
        <begin position="15"/>
        <end position="77"/>
    </location>
</feature>
<reference evidence="3 4" key="1">
    <citation type="submission" date="2021-02" db="EMBL/GenBank/DDBJ databases">
        <title>Genome assembly of Pseudopithomyces chartarum.</title>
        <authorList>
            <person name="Jauregui R."/>
            <person name="Singh J."/>
            <person name="Voisey C."/>
        </authorList>
    </citation>
    <scope>NUCLEOTIDE SEQUENCE [LARGE SCALE GENOMIC DNA]</scope>
    <source>
        <strain evidence="3 4">AGR01</strain>
    </source>
</reference>
<protein>
    <recommendedName>
        <fullName evidence="5">Cryptic loci regulator 2 N-terminal domain-containing protein</fullName>
    </recommendedName>
</protein>
<dbReference type="Proteomes" id="UP001280581">
    <property type="component" value="Unassembled WGS sequence"/>
</dbReference>
<comment type="caution">
    <text evidence="3">The sequence shown here is derived from an EMBL/GenBank/DDBJ whole genome shotgun (WGS) entry which is preliminary data.</text>
</comment>
<sequence>MWIQDRGDAVSGAKYILDELPYGYALFERPRANGRPDKYLFGHPAHKFFDSPNRFYPHFKHLMENAGNNIGCPCTVCDPRGGILPGKTGFTSGHFKATTSSSGSDIGKGSHSNLQQFVHDDKVRIKPKGRPKLLEVGVDATHIDEEGTPDVYRNLIDKLKRYGKLDETIKEPLSLDWRAEQTIILNSLATMQRNPQWIPRVGDIVLYVRNVPKGFEIYQDVGTGEHELRDKSDSKKIAITWEAGLVGEAPPTTDNPSDEEAWCVSQSGLRMEPIPSVNGADKSLSKQYTYVAVEHTRPFFLWEEYVGQKRKENRHQTIQNAFTVAATMSLVGKHRFQGTWPKAQIFCHAIYVGSELIATGDTVRLMPKTDDNHRPVITDVLAVKTIRVKLSKLDHSSTNDYDNGRPYDLEVWVYGSAYTTVASRSNKEWQSGSNSDVPKAANGYGDWYPLHSPTKELAVPFSRVIGRLHEFDSLKSWTPEPGLDSGRDGVLDARDYSSKNDKRIVSNIGASWFWGDSRADSLDLETVNGIDVGKNDVDRDPKEWRRALKNTIARAEPEASDCKRTLAVHSLRGFMAQESSEGSASGNTMTINNKRRVIEVSENEEELYQTRIVTDVPYKKHKVQVVID</sequence>
<name>A0AAN6RDT6_9PLEO</name>
<feature type="domain" description="Cryptic loci regulator 2 C-terminal" evidence="1">
    <location>
        <begin position="346"/>
        <end position="470"/>
    </location>
</feature>